<organism evidence="2 3">
    <name type="scientific">Novipirellula aureliae</name>
    <dbReference type="NCBI Taxonomy" id="2527966"/>
    <lineage>
        <taxon>Bacteria</taxon>
        <taxon>Pseudomonadati</taxon>
        <taxon>Planctomycetota</taxon>
        <taxon>Planctomycetia</taxon>
        <taxon>Pirellulales</taxon>
        <taxon>Pirellulaceae</taxon>
        <taxon>Novipirellula</taxon>
    </lineage>
</organism>
<accession>A0A5C6E4X4</accession>
<dbReference type="AntiFam" id="ANF00276">
    <property type="entry name" value="Spurious ORF (formerly PSRT domain)"/>
</dbReference>
<dbReference type="AlphaFoldDB" id="A0A5C6E4X4"/>
<dbReference type="EMBL" id="SJPY01000002">
    <property type="protein sequence ID" value="TWU43968.1"/>
    <property type="molecule type" value="Genomic_DNA"/>
</dbReference>
<evidence type="ECO:0000313" key="3">
    <source>
        <dbReference type="Proteomes" id="UP000315471"/>
    </source>
</evidence>
<feature type="region of interest" description="Disordered" evidence="1">
    <location>
        <begin position="25"/>
        <end position="92"/>
    </location>
</feature>
<sequence length="92" mass="9678">MATAACHRSGCVLLILTSQQLNRLPKTKFGGGRTGGSLVREGGDRAGFTASSEQRARPPPSRTPERRRSTSPSSAGGGESKRTVDAQKLNNP</sequence>
<proteinExistence type="predicted"/>
<evidence type="ECO:0000256" key="1">
    <source>
        <dbReference type="SAM" id="MobiDB-lite"/>
    </source>
</evidence>
<reference evidence="2 3" key="1">
    <citation type="submission" date="2019-02" db="EMBL/GenBank/DDBJ databases">
        <title>Deep-cultivation of Planctomycetes and their phenomic and genomic characterization uncovers novel biology.</title>
        <authorList>
            <person name="Wiegand S."/>
            <person name="Jogler M."/>
            <person name="Boedeker C."/>
            <person name="Pinto D."/>
            <person name="Vollmers J."/>
            <person name="Rivas-Marin E."/>
            <person name="Kohn T."/>
            <person name="Peeters S.H."/>
            <person name="Heuer A."/>
            <person name="Rast P."/>
            <person name="Oberbeckmann S."/>
            <person name="Bunk B."/>
            <person name="Jeske O."/>
            <person name="Meyerdierks A."/>
            <person name="Storesund J.E."/>
            <person name="Kallscheuer N."/>
            <person name="Luecker S."/>
            <person name="Lage O.M."/>
            <person name="Pohl T."/>
            <person name="Merkel B.J."/>
            <person name="Hornburger P."/>
            <person name="Mueller R.-W."/>
            <person name="Bruemmer F."/>
            <person name="Labrenz M."/>
            <person name="Spormann A.M."/>
            <person name="Op Den Camp H."/>
            <person name="Overmann J."/>
            <person name="Amann R."/>
            <person name="Jetten M.S.M."/>
            <person name="Mascher T."/>
            <person name="Medema M.H."/>
            <person name="Devos D.P."/>
            <person name="Kaster A.-K."/>
            <person name="Ovreas L."/>
            <person name="Rohde M."/>
            <person name="Galperin M.Y."/>
            <person name="Jogler C."/>
        </authorList>
    </citation>
    <scope>NUCLEOTIDE SEQUENCE [LARGE SCALE GENOMIC DNA]</scope>
    <source>
        <strain evidence="2 3">Q31b</strain>
    </source>
</reference>
<gene>
    <name evidence="2" type="ORF">Q31b_15020</name>
</gene>
<dbReference type="Proteomes" id="UP000315471">
    <property type="component" value="Unassembled WGS sequence"/>
</dbReference>
<protein>
    <submittedName>
        <fullName evidence="2">Uncharacterized protein</fullName>
    </submittedName>
</protein>
<keyword evidence="3" id="KW-1185">Reference proteome</keyword>
<comment type="caution">
    <text evidence="2">The sequence shown here is derived from an EMBL/GenBank/DDBJ whole genome shotgun (WGS) entry which is preliminary data.</text>
</comment>
<name>A0A5C6E4X4_9BACT</name>
<evidence type="ECO:0000313" key="2">
    <source>
        <dbReference type="EMBL" id="TWU43968.1"/>
    </source>
</evidence>